<dbReference type="PIRSF" id="PIRSF000778">
    <property type="entry name" value="RpoK/RPB6"/>
    <property type="match status" value="1"/>
</dbReference>
<dbReference type="Proteomes" id="UP000799640">
    <property type="component" value="Unassembled WGS sequence"/>
</dbReference>
<proteinExistence type="predicted"/>
<dbReference type="InterPro" id="IPR036161">
    <property type="entry name" value="RPB6/omega-like_sf"/>
</dbReference>
<dbReference type="PANTHER" id="PTHR47227:SF5">
    <property type="entry name" value="DNA-DIRECTED RNA POLYMERASES I, II, AND III SUBUNIT RPABC2"/>
    <property type="match status" value="1"/>
</dbReference>
<keyword evidence="4" id="KW-1185">Reference proteome</keyword>
<dbReference type="GO" id="GO:0006360">
    <property type="term" value="P:transcription by RNA polymerase I"/>
    <property type="evidence" value="ECO:0007669"/>
    <property type="project" value="TreeGrafter"/>
</dbReference>
<dbReference type="SUPFAM" id="SSF63562">
    <property type="entry name" value="RPB6/omega subunit-like"/>
    <property type="match status" value="1"/>
</dbReference>
<dbReference type="GO" id="GO:0003899">
    <property type="term" value="F:DNA-directed RNA polymerase activity"/>
    <property type="evidence" value="ECO:0007669"/>
    <property type="project" value="InterPro"/>
</dbReference>
<evidence type="ECO:0000313" key="4">
    <source>
        <dbReference type="Proteomes" id="UP000799640"/>
    </source>
</evidence>
<evidence type="ECO:0000256" key="2">
    <source>
        <dbReference type="ARBA" id="ARBA00023163"/>
    </source>
</evidence>
<accession>A0A6G1HUN9</accession>
<dbReference type="InterPro" id="IPR006111">
    <property type="entry name" value="Rpo6/Rpb6"/>
</dbReference>
<evidence type="ECO:0000256" key="1">
    <source>
        <dbReference type="ARBA" id="ARBA00022478"/>
    </source>
</evidence>
<reference evidence="3" key="1">
    <citation type="journal article" date="2020" name="Stud. Mycol.">
        <title>101 Dothideomycetes genomes: a test case for predicting lifestyles and emergence of pathogens.</title>
        <authorList>
            <person name="Haridas S."/>
            <person name="Albert R."/>
            <person name="Binder M."/>
            <person name="Bloem J."/>
            <person name="Labutti K."/>
            <person name="Salamov A."/>
            <person name="Andreopoulos B."/>
            <person name="Baker S."/>
            <person name="Barry K."/>
            <person name="Bills G."/>
            <person name="Bluhm B."/>
            <person name="Cannon C."/>
            <person name="Castanera R."/>
            <person name="Culley D."/>
            <person name="Daum C."/>
            <person name="Ezra D."/>
            <person name="Gonzalez J."/>
            <person name="Henrissat B."/>
            <person name="Kuo A."/>
            <person name="Liang C."/>
            <person name="Lipzen A."/>
            <person name="Lutzoni F."/>
            <person name="Magnuson J."/>
            <person name="Mondo S."/>
            <person name="Nolan M."/>
            <person name="Ohm R."/>
            <person name="Pangilinan J."/>
            <person name="Park H.-J."/>
            <person name="Ramirez L."/>
            <person name="Alfaro M."/>
            <person name="Sun H."/>
            <person name="Tritt A."/>
            <person name="Yoshinaga Y."/>
            <person name="Zwiers L.-H."/>
            <person name="Turgeon B."/>
            <person name="Goodwin S."/>
            <person name="Spatafora J."/>
            <person name="Crous P."/>
            <person name="Grigoriev I."/>
        </authorList>
    </citation>
    <scope>NUCLEOTIDE SEQUENCE</scope>
    <source>
        <strain evidence="3">CBS 262.69</strain>
    </source>
</reference>
<keyword evidence="2" id="KW-0804">Transcription</keyword>
<sequence>MALITDFERARVLELRAQQIADGARVFVRVNGLTDPLQISRIEMLEGKIPGMIRSYKSNGSYEEWPCAMHIF</sequence>
<dbReference type="EMBL" id="ML996697">
    <property type="protein sequence ID" value="KAF2399455.1"/>
    <property type="molecule type" value="Genomic_DNA"/>
</dbReference>
<dbReference type="OrthoDB" id="259769at2759"/>
<evidence type="ECO:0000313" key="3">
    <source>
        <dbReference type="EMBL" id="KAF2399455.1"/>
    </source>
</evidence>
<dbReference type="GO" id="GO:0042797">
    <property type="term" value="P:tRNA transcription by RNA polymerase III"/>
    <property type="evidence" value="ECO:0007669"/>
    <property type="project" value="TreeGrafter"/>
</dbReference>
<protein>
    <submittedName>
        <fullName evidence="3">RNA polymerase Rpb6</fullName>
    </submittedName>
</protein>
<gene>
    <name evidence="3" type="ORF">EJ06DRAFT_478351</name>
</gene>
<dbReference type="GO" id="GO:0003677">
    <property type="term" value="F:DNA binding"/>
    <property type="evidence" value="ECO:0007669"/>
    <property type="project" value="InterPro"/>
</dbReference>
<organism evidence="3 4">
    <name type="scientific">Trichodelitschia bisporula</name>
    <dbReference type="NCBI Taxonomy" id="703511"/>
    <lineage>
        <taxon>Eukaryota</taxon>
        <taxon>Fungi</taxon>
        <taxon>Dikarya</taxon>
        <taxon>Ascomycota</taxon>
        <taxon>Pezizomycotina</taxon>
        <taxon>Dothideomycetes</taxon>
        <taxon>Dothideomycetes incertae sedis</taxon>
        <taxon>Phaeotrichales</taxon>
        <taxon>Phaeotrichaceae</taxon>
        <taxon>Trichodelitschia</taxon>
    </lineage>
</organism>
<dbReference type="AlphaFoldDB" id="A0A6G1HUN9"/>
<dbReference type="GO" id="GO:0005666">
    <property type="term" value="C:RNA polymerase III complex"/>
    <property type="evidence" value="ECO:0007669"/>
    <property type="project" value="TreeGrafter"/>
</dbReference>
<dbReference type="GO" id="GO:0005736">
    <property type="term" value="C:RNA polymerase I complex"/>
    <property type="evidence" value="ECO:0007669"/>
    <property type="project" value="TreeGrafter"/>
</dbReference>
<keyword evidence="1" id="KW-0240">DNA-directed RNA polymerase</keyword>
<dbReference type="GO" id="GO:0006366">
    <property type="term" value="P:transcription by RNA polymerase II"/>
    <property type="evidence" value="ECO:0007669"/>
    <property type="project" value="TreeGrafter"/>
</dbReference>
<name>A0A6G1HUN9_9PEZI</name>
<dbReference type="PANTHER" id="PTHR47227">
    <property type="entry name" value="DNA-DIRECTED RNA POLYMERASE SUBUNIT K"/>
    <property type="match status" value="1"/>
</dbReference>
<dbReference type="Gene3D" id="3.90.940.10">
    <property type="match status" value="1"/>
</dbReference>
<dbReference type="GO" id="GO:0005665">
    <property type="term" value="C:RNA polymerase II, core complex"/>
    <property type="evidence" value="ECO:0007669"/>
    <property type="project" value="TreeGrafter"/>
</dbReference>